<dbReference type="InterPro" id="IPR013083">
    <property type="entry name" value="Znf_RING/FYVE/PHD"/>
</dbReference>
<dbReference type="Proteomes" id="UP000008144">
    <property type="component" value="Chromosome 11"/>
</dbReference>
<feature type="coiled-coil region" evidence="15">
    <location>
        <begin position="677"/>
        <end position="769"/>
    </location>
</feature>
<evidence type="ECO:0000256" key="1">
    <source>
        <dbReference type="ARBA" id="ARBA00000900"/>
    </source>
</evidence>
<dbReference type="SMART" id="SM00184">
    <property type="entry name" value="RING"/>
    <property type="match status" value="1"/>
</dbReference>
<dbReference type="Pfam" id="PF00097">
    <property type="entry name" value="zf-C3HC4"/>
    <property type="match status" value="1"/>
</dbReference>
<dbReference type="PANTHER" id="PTHR23163">
    <property type="entry name" value="RING FINGER PROTEIN-RELATED"/>
    <property type="match status" value="1"/>
</dbReference>
<feature type="coiled-coil region" evidence="15">
    <location>
        <begin position="331"/>
        <end position="368"/>
    </location>
</feature>
<dbReference type="GO" id="GO:0061630">
    <property type="term" value="F:ubiquitin protein ligase activity"/>
    <property type="evidence" value="ECO:0000318"/>
    <property type="project" value="GO_Central"/>
</dbReference>
<evidence type="ECO:0000313" key="19">
    <source>
        <dbReference type="Proteomes" id="UP000008144"/>
    </source>
</evidence>
<evidence type="ECO:0000256" key="15">
    <source>
        <dbReference type="SAM" id="Coils"/>
    </source>
</evidence>
<feature type="coiled-coil region" evidence="15">
    <location>
        <begin position="572"/>
        <end position="599"/>
    </location>
</feature>
<evidence type="ECO:0000256" key="7">
    <source>
        <dbReference type="ARBA" id="ARBA00022771"/>
    </source>
</evidence>
<evidence type="ECO:0000256" key="10">
    <source>
        <dbReference type="ARBA" id="ARBA00022853"/>
    </source>
</evidence>
<dbReference type="InterPro" id="IPR017907">
    <property type="entry name" value="Znf_RING_CS"/>
</dbReference>
<reference evidence="18" key="4">
    <citation type="submission" date="2025-09" db="UniProtKB">
        <authorList>
            <consortium name="Ensembl"/>
        </authorList>
    </citation>
    <scope>IDENTIFICATION</scope>
</reference>
<evidence type="ECO:0000256" key="3">
    <source>
        <dbReference type="ARBA" id="ARBA00004906"/>
    </source>
</evidence>
<reference evidence="18" key="2">
    <citation type="journal article" date="2008" name="Genome Biol.">
        <title>Improved genome assembly and evidence-based global gene model set for the chordate Ciona intestinalis: new insight into intron and operon populations.</title>
        <authorList>
            <person name="Satou Y."/>
            <person name="Mineta K."/>
            <person name="Ogasawara M."/>
            <person name="Sasakura Y."/>
            <person name="Shoguchi E."/>
            <person name="Ueno K."/>
            <person name="Yamada L."/>
            <person name="Matsumoto J."/>
            <person name="Wasserscheid J."/>
            <person name="Dewar K."/>
            <person name="Wiley G.B."/>
            <person name="Macmil S.L."/>
            <person name="Roe B.A."/>
            <person name="Zeller R.W."/>
            <person name="Hastings K.E."/>
            <person name="Lemaire P."/>
            <person name="Lindquist E."/>
            <person name="Endo T."/>
            <person name="Hotta K."/>
            <person name="Inaba K."/>
        </authorList>
    </citation>
    <scope>NUCLEOTIDE SEQUENCE [LARGE SCALE GENOMIC DNA]</scope>
    <source>
        <strain evidence="18">wild type</strain>
    </source>
</reference>
<dbReference type="PANTHER" id="PTHR23163:SF0">
    <property type="entry name" value="E3 UBIQUITIN-PROTEIN LIGASE BRE1"/>
    <property type="match status" value="1"/>
</dbReference>
<dbReference type="SUPFAM" id="SSF57850">
    <property type="entry name" value="RING/U-box"/>
    <property type="match status" value="1"/>
</dbReference>
<keyword evidence="6 14" id="KW-0479">Metal-binding</keyword>
<evidence type="ECO:0000259" key="17">
    <source>
        <dbReference type="PROSITE" id="PS50089"/>
    </source>
</evidence>
<comment type="pathway">
    <text evidence="3 14">Protein modification; protein ubiquitination.</text>
</comment>
<dbReference type="OMA" id="THIEIMT"/>
<dbReference type="AlphaFoldDB" id="H2XM66"/>
<evidence type="ECO:0000256" key="6">
    <source>
        <dbReference type="ARBA" id="ARBA00022723"/>
    </source>
</evidence>
<evidence type="ECO:0000256" key="13">
    <source>
        <dbReference type="PROSITE-ProRule" id="PRU00175"/>
    </source>
</evidence>
<evidence type="ECO:0000313" key="18">
    <source>
        <dbReference type="Ensembl" id="ENSCINP00000030748.1"/>
    </source>
</evidence>
<keyword evidence="7 13" id="KW-0863">Zinc-finger</keyword>
<dbReference type="InterPro" id="IPR001841">
    <property type="entry name" value="Znf_RING"/>
</dbReference>
<dbReference type="PROSITE" id="PS50089">
    <property type="entry name" value="ZF_RING_2"/>
    <property type="match status" value="1"/>
</dbReference>
<dbReference type="STRING" id="7719.ENSCINP00000030748"/>
<organism evidence="18 19">
    <name type="scientific">Ciona intestinalis</name>
    <name type="common">Transparent sea squirt</name>
    <name type="synonym">Ascidia intestinalis</name>
    <dbReference type="NCBI Taxonomy" id="7719"/>
    <lineage>
        <taxon>Eukaryota</taxon>
        <taxon>Metazoa</taxon>
        <taxon>Chordata</taxon>
        <taxon>Tunicata</taxon>
        <taxon>Ascidiacea</taxon>
        <taxon>Phlebobranchia</taxon>
        <taxon>Cionidae</taxon>
        <taxon>Ciona</taxon>
    </lineage>
</organism>
<dbReference type="InterPro" id="IPR058642">
    <property type="entry name" value="BRE1A/B-like_dom"/>
</dbReference>
<keyword evidence="19" id="KW-1185">Reference proteome</keyword>
<keyword evidence="8 14" id="KW-0833">Ubl conjugation pathway</keyword>
<protein>
    <recommendedName>
        <fullName evidence="14">E3 ubiquitin protein ligase</fullName>
        <ecNumber evidence="14">2.3.2.27</ecNumber>
    </recommendedName>
</protein>
<evidence type="ECO:0000256" key="8">
    <source>
        <dbReference type="ARBA" id="ARBA00022786"/>
    </source>
</evidence>
<dbReference type="FunCoup" id="H2XM66">
    <property type="interactions" value="1321"/>
</dbReference>
<dbReference type="Pfam" id="PF26052">
    <property type="entry name" value="BRE1B"/>
    <property type="match status" value="1"/>
</dbReference>
<dbReference type="InterPro" id="IPR013956">
    <property type="entry name" value="E3_ubiquit_lig_Bre1"/>
</dbReference>
<feature type="coiled-coil region" evidence="15">
    <location>
        <begin position="812"/>
        <end position="909"/>
    </location>
</feature>
<evidence type="ECO:0000256" key="4">
    <source>
        <dbReference type="ARBA" id="ARBA00005555"/>
    </source>
</evidence>
<evidence type="ECO:0000256" key="16">
    <source>
        <dbReference type="SAM" id="MobiDB-lite"/>
    </source>
</evidence>
<dbReference type="InterPro" id="IPR018957">
    <property type="entry name" value="Znf_C3HC4_RING-type"/>
</dbReference>
<dbReference type="Gene3D" id="3.30.40.10">
    <property type="entry name" value="Zinc/RING finger domain, C3HC4 (zinc finger)"/>
    <property type="match status" value="1"/>
</dbReference>
<feature type="domain" description="RING-type" evidence="17">
    <location>
        <begin position="932"/>
        <end position="971"/>
    </location>
</feature>
<dbReference type="EMBL" id="EAAA01000699">
    <property type="status" value="NOT_ANNOTATED_CDS"/>
    <property type="molecule type" value="Genomic_DNA"/>
</dbReference>
<evidence type="ECO:0000256" key="5">
    <source>
        <dbReference type="ARBA" id="ARBA00022679"/>
    </source>
</evidence>
<dbReference type="CDD" id="cd16704">
    <property type="entry name" value="RING-HC_RNF20-like"/>
    <property type="match status" value="1"/>
</dbReference>
<evidence type="ECO:0000256" key="2">
    <source>
        <dbReference type="ARBA" id="ARBA00004123"/>
    </source>
</evidence>
<keyword evidence="9 14" id="KW-0862">Zinc</keyword>
<name>H2XM66_CIOIN</name>
<comment type="similarity">
    <text evidence="4 14">Belongs to the BRE1 family.</text>
</comment>
<keyword evidence="5 14" id="KW-0808">Transferase</keyword>
<dbReference type="FunFam" id="3.30.40.10:FF:000040">
    <property type="entry name" value="E3 ubiquitin protein ligase"/>
    <property type="match status" value="1"/>
</dbReference>
<dbReference type="InParanoid" id="H2XM66"/>
<reference evidence="19" key="1">
    <citation type="journal article" date="2002" name="Science">
        <title>The draft genome of Ciona intestinalis: insights into chordate and vertebrate origins.</title>
        <authorList>
            <person name="Dehal P."/>
            <person name="Satou Y."/>
            <person name="Campbell R.K."/>
            <person name="Chapman J."/>
            <person name="Degnan B."/>
            <person name="De Tomaso A."/>
            <person name="Davidson B."/>
            <person name="Di Gregorio A."/>
            <person name="Gelpke M."/>
            <person name="Goodstein D.M."/>
            <person name="Harafuji N."/>
            <person name="Hastings K.E."/>
            <person name="Ho I."/>
            <person name="Hotta K."/>
            <person name="Huang W."/>
            <person name="Kawashima T."/>
            <person name="Lemaire P."/>
            <person name="Martinez D."/>
            <person name="Meinertzhagen I.A."/>
            <person name="Necula S."/>
            <person name="Nonaka M."/>
            <person name="Putnam N."/>
            <person name="Rash S."/>
            <person name="Saiga H."/>
            <person name="Satake M."/>
            <person name="Terry A."/>
            <person name="Yamada L."/>
            <person name="Wang H.G."/>
            <person name="Awazu S."/>
            <person name="Azumi K."/>
            <person name="Boore J."/>
            <person name="Branno M."/>
            <person name="Chin-Bow S."/>
            <person name="DeSantis R."/>
            <person name="Doyle S."/>
            <person name="Francino P."/>
            <person name="Keys D.N."/>
            <person name="Haga S."/>
            <person name="Hayashi H."/>
            <person name="Hino K."/>
            <person name="Imai K.S."/>
            <person name="Inaba K."/>
            <person name="Kano S."/>
            <person name="Kobayashi K."/>
            <person name="Kobayashi M."/>
            <person name="Lee B.I."/>
            <person name="Makabe K.W."/>
            <person name="Manohar C."/>
            <person name="Matassi G."/>
            <person name="Medina M."/>
            <person name="Mochizuki Y."/>
            <person name="Mount S."/>
            <person name="Morishita T."/>
            <person name="Miura S."/>
            <person name="Nakayama A."/>
            <person name="Nishizaka S."/>
            <person name="Nomoto H."/>
            <person name="Ohta F."/>
            <person name="Oishi K."/>
            <person name="Rigoutsos I."/>
            <person name="Sano M."/>
            <person name="Sasaki A."/>
            <person name="Sasakura Y."/>
            <person name="Shoguchi E."/>
            <person name="Shin-i T."/>
            <person name="Spagnuolo A."/>
            <person name="Stainier D."/>
            <person name="Suzuki M.M."/>
            <person name="Tassy O."/>
            <person name="Takatori N."/>
            <person name="Tokuoka M."/>
            <person name="Yagi K."/>
            <person name="Yoshizaki F."/>
            <person name="Wada S."/>
            <person name="Zhang C."/>
            <person name="Hyatt P.D."/>
            <person name="Larimer F."/>
            <person name="Detter C."/>
            <person name="Doggett N."/>
            <person name="Glavina T."/>
            <person name="Hawkins T."/>
            <person name="Richardson P."/>
            <person name="Lucas S."/>
            <person name="Kohara Y."/>
            <person name="Levine M."/>
            <person name="Satoh N."/>
            <person name="Rokhsar D.S."/>
        </authorList>
    </citation>
    <scope>NUCLEOTIDE SEQUENCE [LARGE SCALE GENOMIC DNA]</scope>
</reference>
<dbReference type="GO" id="GO:0033503">
    <property type="term" value="C:HULC complex"/>
    <property type="evidence" value="ECO:0000318"/>
    <property type="project" value="GO_Central"/>
</dbReference>
<evidence type="ECO:0000256" key="14">
    <source>
        <dbReference type="RuleBase" id="RU365038"/>
    </source>
</evidence>
<reference evidence="18" key="3">
    <citation type="submission" date="2025-08" db="UniProtKB">
        <authorList>
            <consortium name="Ensembl"/>
        </authorList>
    </citation>
    <scope>IDENTIFICATION</scope>
</reference>
<feature type="region of interest" description="Disordered" evidence="16">
    <location>
        <begin position="1"/>
        <end position="30"/>
    </location>
</feature>
<dbReference type="GO" id="GO:0008270">
    <property type="term" value="F:zinc ion binding"/>
    <property type="evidence" value="ECO:0007669"/>
    <property type="project" value="UniProtKB-KW"/>
</dbReference>
<dbReference type="GO" id="GO:0005634">
    <property type="term" value="C:nucleus"/>
    <property type="evidence" value="ECO:0000318"/>
    <property type="project" value="GO_Central"/>
</dbReference>
<dbReference type="Ensembl" id="ENSCINT00000035084.1">
    <property type="protein sequence ID" value="ENSCINP00000030748.1"/>
    <property type="gene ID" value="ENSCING00000024382.1"/>
</dbReference>
<dbReference type="GO" id="GO:0016567">
    <property type="term" value="P:protein ubiquitination"/>
    <property type="evidence" value="ECO:0007669"/>
    <property type="project" value="UniProtKB-UniRule"/>
</dbReference>
<dbReference type="EC" id="2.3.2.27" evidence="14"/>
<evidence type="ECO:0000256" key="11">
    <source>
        <dbReference type="ARBA" id="ARBA00023054"/>
    </source>
</evidence>
<dbReference type="GeneTree" id="ENSGT00390000002866"/>
<feature type="coiled-coil region" evidence="15">
    <location>
        <begin position="209"/>
        <end position="285"/>
    </location>
</feature>
<accession>H2XM66</accession>
<comment type="catalytic activity">
    <reaction evidence="1 14">
        <text>S-ubiquitinyl-[E2 ubiquitin-conjugating enzyme]-L-cysteine + [acceptor protein]-L-lysine = [E2 ubiquitin-conjugating enzyme]-L-cysteine + N(6)-ubiquitinyl-[acceptor protein]-L-lysine.</text>
        <dbReference type="EC" id="2.3.2.27"/>
    </reaction>
</comment>
<keyword evidence="12 14" id="KW-0539">Nucleus</keyword>
<dbReference type="GO" id="GO:0006325">
    <property type="term" value="P:chromatin organization"/>
    <property type="evidence" value="ECO:0007669"/>
    <property type="project" value="UniProtKB-KW"/>
</dbReference>
<keyword evidence="10 14" id="KW-0156">Chromatin regulator</keyword>
<dbReference type="UniPathway" id="UPA00143"/>
<proteinExistence type="inferred from homology"/>
<evidence type="ECO:0000256" key="9">
    <source>
        <dbReference type="ARBA" id="ARBA00022833"/>
    </source>
</evidence>
<comment type="subcellular location">
    <subcellularLocation>
        <location evidence="2 14">Nucleus</location>
    </subcellularLocation>
</comment>
<sequence length="985" mass="115196">SSGLITMASKRQLDAGPTSDSDEPQAKRPTTILPAVSIGPVASLEEMDLKMLKFQNKKLWEKIEIRRQAERELEDQIETMEAKQTATDATLSLVNRYWDQLDENIKITLKRLGQDSDEVVEENSTQDEEDLKKKYIQRLQIILAEFTRNKILALNFLPAFHRLLCDNDFQVIKENVADRLDFSRRTFAKVIDAILDQKKQQTSISERAIKENENVEEHLKTEVGKLEEANNNLQELTTGLQAEHHKFYMDRSNVEEKINLLEERVEELQETAETARWELKKTRLREDRLTRHLAEALDKINKGTLVEASTSNAAAAETETADILFKSQAPNEQAEEAVLLAESRLNELETLKKQHQDCLKELERAKIDLRNIPDSLIIQSSEYRTLKSQFSVLYHESVQMKTMLDESRVLIQQTRNSNLRRIEQMEVDELQTQTKLRNELIQLEDTLAKVRHDYESLHTELEQNLAANEQAGPVNREMRHLINSLQNHNRQLKGEIQRYKRKIKDLQNELAKVRSKQEEIRRLQDEIKHESDKLFSSVKSVKLEEDVDVKKEVVEETCYLSATSNQPGFKSNPQLYQEIEDLEKKLNDKGTEMEKISKELKLVRFYVNLLAIFIFNAHKNVKNIKQQQYTQPIQYTELICLLNRTTNAEMKELKLLLDMYKGLSKEQRDKAEIMANEKVATSARDDLEKKIRSLEEDVAREDSRGPDADSLRKMKVLEETIIELRRNLSATKQEEEALLSEMDVTGQAFEDMQEQNMRLLQQLREKDDANFKLMSERIKANQVHKLLQEEKSVLQDQNNTLHMQVDSQNQVVRMLEEKERSLQGTLVTMEKELNLRSQIMDLHKRKAVEMTQIREDLLRDVEKKKERLSILEESMDRKVENLEEEHFKLSRLQEDGAKLRRKLEKHKKTEGLYSADEVLMEEIKEYKTKLRCPCCNVNNKDAVLTKCFHVFCIKCIKTRYETRQRKCPKCNAGFGGNDFHRIYIE</sequence>
<dbReference type="PROSITE" id="PS00518">
    <property type="entry name" value="ZF_RING_1"/>
    <property type="match status" value="1"/>
</dbReference>
<feature type="coiled-coil region" evidence="15">
    <location>
        <begin position="433"/>
        <end position="533"/>
    </location>
</feature>
<keyword evidence="11 14" id="KW-0175">Coiled coil</keyword>
<evidence type="ECO:0000256" key="12">
    <source>
        <dbReference type="ARBA" id="ARBA00023242"/>
    </source>
</evidence>